<dbReference type="InterPro" id="IPR021339">
    <property type="entry name" value="DUF2956"/>
</dbReference>
<reference evidence="3 6" key="1">
    <citation type="submission" date="2018-01" db="EMBL/GenBank/DDBJ databases">
        <title>Whole genome sequencing of Histamine producing bacteria.</title>
        <authorList>
            <person name="Butler K."/>
        </authorList>
    </citation>
    <scope>NUCLEOTIDE SEQUENCE [LARGE SCALE GENOMIC DNA]</scope>
    <source>
        <strain evidence="4 5">ATCC 51761</strain>
        <strain evidence="3 6">NCIMB 13481</strain>
    </source>
</reference>
<dbReference type="EMBL" id="PYOP01000006">
    <property type="protein sequence ID" value="PSW98841.1"/>
    <property type="molecule type" value="Genomic_DNA"/>
</dbReference>
<evidence type="ECO:0000313" key="3">
    <source>
        <dbReference type="EMBL" id="PSV99317.1"/>
    </source>
</evidence>
<keyword evidence="2" id="KW-0812">Transmembrane</keyword>
<dbReference type="OrthoDB" id="5600789at2"/>
<comment type="caution">
    <text evidence="3">The sequence shown here is derived from an EMBL/GenBank/DDBJ whole genome shotgun (WGS) entry which is preliminary data.</text>
</comment>
<dbReference type="Pfam" id="PF11169">
    <property type="entry name" value="DUF2956"/>
    <property type="match status" value="1"/>
</dbReference>
<feature type="region of interest" description="Disordered" evidence="1">
    <location>
        <begin position="50"/>
        <end position="72"/>
    </location>
</feature>
<evidence type="ECO:0000256" key="1">
    <source>
        <dbReference type="SAM" id="MobiDB-lite"/>
    </source>
</evidence>
<evidence type="ECO:0000313" key="5">
    <source>
        <dbReference type="Proteomes" id="UP000241190"/>
    </source>
</evidence>
<dbReference type="RefSeq" id="WP_045039313.1">
    <property type="nucleotide sequence ID" value="NZ_CAMQYU010000074.1"/>
</dbReference>
<dbReference type="EMBL" id="PYLW01000002">
    <property type="protein sequence ID" value="PSV99317.1"/>
    <property type="molecule type" value="Genomic_DNA"/>
</dbReference>
<name>A0A2T3MQL9_9GAMM</name>
<protein>
    <submittedName>
        <fullName evidence="3">DUF2956 domain-containing protein</fullName>
    </submittedName>
</protein>
<gene>
    <name evidence="3" type="ORF">C9I88_02275</name>
    <name evidence="4" type="ORF">C9J52_05415</name>
</gene>
<dbReference type="Proteomes" id="UP000241190">
    <property type="component" value="Unassembled WGS sequence"/>
</dbReference>
<sequence>MKKNMTPSTDTQIEALRVAKATQKEGQTKEQTKLIAQGIQKGIEQYKKQQKAKARERDKLKKKNIQTKNTSSEDVADISALTPSIIYKQHWLPWGIVIISWIGFGAYLTYGSVL</sequence>
<keyword evidence="2" id="KW-1133">Transmembrane helix</keyword>
<accession>A0A2T3MQL9</accession>
<feature type="transmembrane region" description="Helical" evidence="2">
    <location>
        <begin position="91"/>
        <end position="110"/>
    </location>
</feature>
<dbReference type="Proteomes" id="UP000241954">
    <property type="component" value="Unassembled WGS sequence"/>
</dbReference>
<evidence type="ECO:0000313" key="4">
    <source>
        <dbReference type="EMBL" id="PSW98841.1"/>
    </source>
</evidence>
<dbReference type="AlphaFoldDB" id="A0A2T3MQL9"/>
<organism evidence="3 6">
    <name type="scientific">Photobacterium iliopiscarium</name>
    <dbReference type="NCBI Taxonomy" id="56192"/>
    <lineage>
        <taxon>Bacteria</taxon>
        <taxon>Pseudomonadati</taxon>
        <taxon>Pseudomonadota</taxon>
        <taxon>Gammaproteobacteria</taxon>
        <taxon>Vibrionales</taxon>
        <taxon>Vibrionaceae</taxon>
        <taxon>Photobacterium</taxon>
    </lineage>
</organism>
<evidence type="ECO:0000256" key="2">
    <source>
        <dbReference type="SAM" id="Phobius"/>
    </source>
</evidence>
<evidence type="ECO:0000313" key="6">
    <source>
        <dbReference type="Proteomes" id="UP000241954"/>
    </source>
</evidence>
<proteinExistence type="predicted"/>
<dbReference type="STRING" id="56192.UB38_00300"/>
<dbReference type="GeneID" id="93547811"/>
<keyword evidence="5" id="KW-1185">Reference proteome</keyword>
<keyword evidence="2" id="KW-0472">Membrane</keyword>